<keyword evidence="3" id="KW-0547">Nucleotide-binding</keyword>
<feature type="transmembrane region" description="Helical" evidence="6">
    <location>
        <begin position="379"/>
        <end position="403"/>
    </location>
</feature>
<feature type="domain" description="TcmA/NAT10 helicase" evidence="7">
    <location>
        <begin position="256"/>
        <end position="387"/>
    </location>
</feature>
<evidence type="ECO:0000256" key="3">
    <source>
        <dbReference type="ARBA" id="ARBA00022741"/>
    </source>
</evidence>
<dbReference type="InterPro" id="IPR007807">
    <property type="entry name" value="TcmA/NAT10_helicase"/>
</dbReference>
<proteinExistence type="predicted"/>
<evidence type="ECO:0000256" key="5">
    <source>
        <dbReference type="ARBA" id="ARBA00023315"/>
    </source>
</evidence>
<dbReference type="Pfam" id="PF05127">
    <property type="entry name" value="NAT10_TcmA_helicase"/>
    <property type="match status" value="1"/>
</dbReference>
<feature type="transmembrane region" description="Helical" evidence="6">
    <location>
        <begin position="25"/>
        <end position="48"/>
    </location>
</feature>
<keyword evidence="6" id="KW-0812">Transmembrane</keyword>
<dbReference type="PANTHER" id="PTHR10925:SF5">
    <property type="entry name" value="RNA CYTIDINE ACETYLTRANSFERASE"/>
    <property type="match status" value="1"/>
</dbReference>
<reference evidence="8 9" key="1">
    <citation type="journal article" date="2006" name="Proc. Natl. Acad. Sci. U.S.A.">
        <title>Complete nucleotide sequence of the chlorarachniophyte nucleomorph: nature's smallest nucleus.</title>
        <authorList>
            <person name="Gilson P.R."/>
            <person name="Su V."/>
            <person name="Slamovits C.H."/>
            <person name="Reith M.E."/>
            <person name="Keeling P.J."/>
            <person name="McFadden G.I."/>
        </authorList>
    </citation>
    <scope>NUCLEOTIDE SEQUENCE [LARGE SCALE GENOMIC DNA]</scope>
    <source>
        <strain evidence="9">CCMP621</strain>
    </source>
</reference>
<evidence type="ECO:0000256" key="6">
    <source>
        <dbReference type="SAM" id="Phobius"/>
    </source>
</evidence>
<keyword evidence="8" id="KW-0542">Nucleomorph</keyword>
<keyword evidence="4" id="KW-0067">ATP-binding</keyword>
<evidence type="ECO:0000313" key="8">
    <source>
        <dbReference type="EMBL" id="ABA27419.1"/>
    </source>
</evidence>
<protein>
    <submittedName>
        <fullName evidence="8">Conserved ATPase</fullName>
    </submittedName>
</protein>
<organism evidence="8 9">
    <name type="scientific">Bigelowiella natans</name>
    <name type="common">Pedinomonas minutissima</name>
    <name type="synonym">Chlorarachnion sp. (strain CCMP621)</name>
    <dbReference type="NCBI Taxonomy" id="227086"/>
    <lineage>
        <taxon>Eukaryota</taxon>
        <taxon>Sar</taxon>
        <taxon>Rhizaria</taxon>
        <taxon>Cercozoa</taxon>
        <taxon>Chlorarachniophyceae</taxon>
        <taxon>Bigelowiella</taxon>
    </lineage>
</organism>
<dbReference type="RefSeq" id="XP_001713031.1">
    <property type="nucleotide sequence ID" value="XM_001712979.1"/>
</dbReference>
<keyword evidence="5" id="KW-0012">Acyltransferase</keyword>
<dbReference type="EMBL" id="DQ158858">
    <property type="protein sequence ID" value="ABA27419.1"/>
    <property type="molecule type" value="Genomic_DNA"/>
</dbReference>
<comment type="subcellular location">
    <subcellularLocation>
        <location evidence="1">Nucleus</location>
    </subcellularLocation>
</comment>
<keyword evidence="6" id="KW-1133">Transmembrane helix</keyword>
<dbReference type="GO" id="GO:1990883">
    <property type="term" value="F:18S rRNA cytidine N-acetyltransferase activity"/>
    <property type="evidence" value="ECO:0007669"/>
    <property type="project" value="TreeGrafter"/>
</dbReference>
<dbReference type="PANTHER" id="PTHR10925">
    <property type="entry name" value="N-ACETYLTRANSFERASE 10"/>
    <property type="match status" value="1"/>
</dbReference>
<evidence type="ECO:0000313" key="9">
    <source>
        <dbReference type="Proteomes" id="UP000243425"/>
    </source>
</evidence>
<dbReference type="Proteomes" id="UP000243425">
    <property type="component" value="Nucleomorph 3"/>
</dbReference>
<feature type="transmembrane region" description="Helical" evidence="6">
    <location>
        <begin position="156"/>
        <end position="172"/>
    </location>
</feature>
<dbReference type="GO" id="GO:0005730">
    <property type="term" value="C:nucleolus"/>
    <property type="evidence" value="ECO:0007669"/>
    <property type="project" value="TreeGrafter"/>
</dbReference>
<evidence type="ECO:0000259" key="7">
    <source>
        <dbReference type="Pfam" id="PF05127"/>
    </source>
</evidence>
<evidence type="ECO:0000256" key="2">
    <source>
        <dbReference type="ARBA" id="ARBA00022679"/>
    </source>
</evidence>
<evidence type="ECO:0000256" key="4">
    <source>
        <dbReference type="ARBA" id="ARBA00022840"/>
    </source>
</evidence>
<accession>Q3LVU6</accession>
<dbReference type="GO" id="GO:0005524">
    <property type="term" value="F:ATP binding"/>
    <property type="evidence" value="ECO:0007669"/>
    <property type="project" value="UniProtKB-KW"/>
</dbReference>
<dbReference type="GO" id="GO:1904812">
    <property type="term" value="P:rRNA acetylation involved in maturation of SSU-rRNA"/>
    <property type="evidence" value="ECO:0007669"/>
    <property type="project" value="TreeGrafter"/>
</dbReference>
<dbReference type="AlphaFoldDB" id="Q3LVU6"/>
<feature type="transmembrane region" description="Helical" evidence="6">
    <location>
        <begin position="289"/>
        <end position="309"/>
    </location>
</feature>
<name>Q3LVU6_BIGNA</name>
<dbReference type="GO" id="GO:0030686">
    <property type="term" value="C:90S preribosome"/>
    <property type="evidence" value="ECO:0007669"/>
    <property type="project" value="TreeGrafter"/>
</dbReference>
<dbReference type="GeneID" id="5788482"/>
<dbReference type="InterPro" id="IPR032672">
    <property type="entry name" value="TmcA/NAT10/Kre33"/>
</dbReference>
<keyword evidence="6" id="KW-0472">Membrane</keyword>
<evidence type="ECO:0000256" key="1">
    <source>
        <dbReference type="ARBA" id="ARBA00004123"/>
    </source>
</evidence>
<geneLocation type="nucleomorph" evidence="8"/>
<keyword evidence="2" id="KW-0808">Transferase</keyword>
<sequence>MKTLILSKTKLFFRILSNFLTDQRLLFFIESVCFNKTFSIILLIYSIIVKKNLLYINFSQSTDFKKLLRSIKGKKKLLYSLIYSILHIDYNTSLDNKVKRCLNYNISIFDVNGPMGLDSLCFGIHTTVGGGSLICIVQDKDFVFYDSKFYTYYRDTQIFISHYILISLLVFIKNKIVMKKNRISRFSSDFIPSVRNELNKYNTEIQKFIHQKTIKGSINLKLIKPYIKSCASFDQTKGMILMFDHFLNNNNTFSTIFSARGRGKSSLLGMLTTVMILLGINQIEIFSIYLSNINIILQFIITSLSSVGFKEKIDFKIVCYNLNRFKKLKLIFTNIFYKYINIEYKLKHNFHRIGDCIIIDEENANKIFASKFVSKAKHIILSISLSGFYSYGFYLPASIVTFYSNEVFSQLIGFLVAIKKISSYYSNNSYKVCYFYGLEKWAEIFLYTKPNLQYYLKIKEYNPCITPKLHVLGTCEWELLVMKKNKLIHNILSYFYLKSSINTSLTPLQKLISNNSFFIICLDNEKRYKSLKGDLWGIIEMSLIKPEKVSLLKNLFHNTLNLNNILMMNSLFRCITFKTIIFEPFFTTLRKEYQTISSVITLLSKIFQKRNQIRNVQHYLTIKISSFINEFNFWFKIGFSTISISFNSTNIVSLYLIKNLIARVDEFYFTDSVLSETALLNVQTILFYQGYRLMNFSPLFILMLCKFYHFVKCNKSNQTSVEIDLIPAVNFLDLVKLEIFLLEKKLSVFIFDVFKKFSTIFINNLYYFETTLLEKVVLILLLVKNNYIKELMKYLKINAHQFINIVNNLIYKFYIFMLEMMF</sequence>
<feature type="transmembrane region" description="Helical" evidence="6">
    <location>
        <begin position="266"/>
        <end position="283"/>
    </location>
</feature>
<dbReference type="GO" id="GO:0000049">
    <property type="term" value="F:tRNA binding"/>
    <property type="evidence" value="ECO:0007669"/>
    <property type="project" value="TreeGrafter"/>
</dbReference>